<comment type="caution">
    <text evidence="2">Lacks conserved residue(s) required for the propagation of feature annotation.</text>
</comment>
<feature type="binding site" evidence="2">
    <location>
        <position position="12"/>
    </location>
    <ligand>
        <name>substrate</name>
    </ligand>
</feature>
<dbReference type="AlphaFoldDB" id="A0A3S2UVW4"/>
<protein>
    <recommendedName>
        <fullName evidence="2">Methylglyoxal synthase</fullName>
        <shortName evidence="2">MGS</shortName>
        <ecNumber evidence="2">4.2.3.3</ecNumber>
    </recommendedName>
</protein>
<comment type="caution">
    <text evidence="4">The sequence shown here is derived from an EMBL/GenBank/DDBJ whole genome shotgun (WGS) entry which is preliminary data.</text>
</comment>
<organism evidence="4 5">
    <name type="scientific">Niallia taxi</name>
    <dbReference type="NCBI Taxonomy" id="2499688"/>
    <lineage>
        <taxon>Bacteria</taxon>
        <taxon>Bacillati</taxon>
        <taxon>Bacillota</taxon>
        <taxon>Bacilli</taxon>
        <taxon>Bacillales</taxon>
        <taxon>Bacillaceae</taxon>
        <taxon>Niallia</taxon>
    </lineage>
</organism>
<dbReference type="SMART" id="SM00851">
    <property type="entry name" value="MGS"/>
    <property type="match status" value="1"/>
</dbReference>
<keyword evidence="5" id="KW-1185">Reference proteome</keyword>
<evidence type="ECO:0000259" key="3">
    <source>
        <dbReference type="PROSITE" id="PS51855"/>
    </source>
</evidence>
<dbReference type="HAMAP" id="MF_00549">
    <property type="entry name" value="Methylglyoxal_synth"/>
    <property type="match status" value="1"/>
</dbReference>
<dbReference type="EMBL" id="RZTZ01000006">
    <property type="protein sequence ID" value="RVT60862.1"/>
    <property type="molecule type" value="Genomic_DNA"/>
</dbReference>
<dbReference type="NCBIfam" id="TIGR00160">
    <property type="entry name" value="MGSA"/>
    <property type="match status" value="1"/>
</dbReference>
<dbReference type="InterPro" id="IPR004363">
    <property type="entry name" value="Methylgl_synth"/>
</dbReference>
<dbReference type="NCBIfam" id="NF003559">
    <property type="entry name" value="PRK05234.1"/>
    <property type="match status" value="1"/>
</dbReference>
<keyword evidence="1 2" id="KW-0456">Lyase</keyword>
<dbReference type="EC" id="4.2.3.3" evidence="2"/>
<dbReference type="GO" id="GO:0019242">
    <property type="term" value="P:methylglyoxal biosynthetic process"/>
    <property type="evidence" value="ECO:0007669"/>
    <property type="project" value="UniProtKB-UniRule"/>
</dbReference>
<feature type="binding site" evidence="2">
    <location>
        <position position="87"/>
    </location>
    <ligand>
        <name>substrate</name>
    </ligand>
</feature>
<comment type="catalytic activity">
    <reaction evidence="2">
        <text>dihydroxyacetone phosphate = methylglyoxal + phosphate</text>
        <dbReference type="Rhea" id="RHEA:17937"/>
        <dbReference type="ChEBI" id="CHEBI:17158"/>
        <dbReference type="ChEBI" id="CHEBI:43474"/>
        <dbReference type="ChEBI" id="CHEBI:57642"/>
        <dbReference type="EC" id="4.2.3.3"/>
    </reaction>
</comment>
<dbReference type="SUPFAM" id="SSF52335">
    <property type="entry name" value="Methylglyoxal synthase-like"/>
    <property type="match status" value="1"/>
</dbReference>
<proteinExistence type="inferred from homology"/>
<evidence type="ECO:0000256" key="1">
    <source>
        <dbReference type="ARBA" id="ARBA00023239"/>
    </source>
</evidence>
<gene>
    <name evidence="2" type="primary">mgsA</name>
    <name evidence="4" type="ORF">EM808_16705</name>
</gene>
<dbReference type="GeneID" id="87620653"/>
<dbReference type="InterPro" id="IPR036914">
    <property type="entry name" value="MGS-like_dom_sf"/>
</dbReference>
<accession>A0A3S2UVW4</accession>
<dbReference type="GO" id="GO:0008929">
    <property type="term" value="F:methylglyoxal synthase activity"/>
    <property type="evidence" value="ECO:0007669"/>
    <property type="project" value="UniProtKB-UniRule"/>
</dbReference>
<evidence type="ECO:0000313" key="4">
    <source>
        <dbReference type="EMBL" id="RVT60862.1"/>
    </source>
</evidence>
<dbReference type="GO" id="GO:0005829">
    <property type="term" value="C:cytosol"/>
    <property type="evidence" value="ECO:0007669"/>
    <property type="project" value="TreeGrafter"/>
</dbReference>
<dbReference type="Gene3D" id="3.40.50.1380">
    <property type="entry name" value="Methylglyoxal synthase-like domain"/>
    <property type="match status" value="1"/>
</dbReference>
<dbReference type="PANTHER" id="PTHR30492:SF0">
    <property type="entry name" value="METHYLGLYOXAL SYNTHASE"/>
    <property type="match status" value="1"/>
</dbReference>
<feature type="binding site" evidence="2">
    <location>
        <position position="8"/>
    </location>
    <ligand>
        <name>substrate</name>
    </ligand>
</feature>
<name>A0A3S2UVW4_9BACI</name>
<sequence>MNIAMIAHDSKKREMANFTYAYKQFLEGHSLFSTRTTGQQIKEKTKLNVKCFQSGPLGGFQEIGALVGRNEIDMIIFFRDPLTAKPHEPDVNELQRLSDVYKIPMATNMGTAEILVKSLENGNMEWRNIVNEDRNRELEKQEALLRGIQLLMNGR</sequence>
<dbReference type="PIRSF" id="PIRSF006614">
    <property type="entry name" value="Methylglyox_syn"/>
    <property type="match status" value="1"/>
</dbReference>
<dbReference type="InterPro" id="IPR011607">
    <property type="entry name" value="MGS-like_dom"/>
</dbReference>
<dbReference type="PANTHER" id="PTHR30492">
    <property type="entry name" value="METHYLGLYOXAL SYNTHASE"/>
    <property type="match status" value="1"/>
</dbReference>
<dbReference type="RefSeq" id="WP_127739334.1">
    <property type="nucleotide sequence ID" value="NZ_CP196003.1"/>
</dbReference>
<dbReference type="Proteomes" id="UP000288024">
    <property type="component" value="Unassembled WGS sequence"/>
</dbReference>
<dbReference type="CDD" id="cd01422">
    <property type="entry name" value="MGS"/>
    <property type="match status" value="1"/>
</dbReference>
<dbReference type="PROSITE" id="PS51855">
    <property type="entry name" value="MGS"/>
    <property type="match status" value="1"/>
</dbReference>
<feature type="binding site" evidence="2">
    <location>
        <begin position="54"/>
        <end position="55"/>
    </location>
    <ligand>
        <name>substrate</name>
    </ligand>
</feature>
<dbReference type="Pfam" id="PF02142">
    <property type="entry name" value="MGS"/>
    <property type="match status" value="1"/>
</dbReference>
<reference evidence="4 5" key="1">
    <citation type="submission" date="2019-01" db="EMBL/GenBank/DDBJ databases">
        <title>Bacillus sp. M5HDSG1-1, whole genome shotgun sequence.</title>
        <authorList>
            <person name="Tuo L."/>
        </authorList>
    </citation>
    <scope>NUCLEOTIDE SEQUENCE [LARGE SCALE GENOMIC DNA]</scope>
    <source>
        <strain evidence="4 5">M5HDSG1-1</strain>
    </source>
</reference>
<evidence type="ECO:0000256" key="2">
    <source>
        <dbReference type="HAMAP-Rule" id="MF_00549"/>
    </source>
</evidence>
<feature type="domain" description="MGS-like" evidence="3">
    <location>
        <begin position="1"/>
        <end position="155"/>
    </location>
</feature>
<comment type="similarity">
    <text evidence="2">Belongs to the methylglyoxal synthase family.</text>
</comment>
<comment type="function">
    <text evidence="2">Catalyzes the formation of methylglyoxal from dihydroxyacetone phosphate.</text>
</comment>
<evidence type="ECO:0000313" key="5">
    <source>
        <dbReference type="Proteomes" id="UP000288024"/>
    </source>
</evidence>